<sequence length="66" mass="7885">MSYLYGKRFVGPITSTIQSLRKELYTVPYHEIDWNEARNLCVKIGKNYTFFFSFKLSTFNFYPSIL</sequence>
<comment type="caution">
    <text evidence="1">The sequence shown here is derived from an EMBL/GenBank/DDBJ whole genome shotgun (WGS) entry which is preliminary data.</text>
</comment>
<name>A0AAW0K5T9_QUESU</name>
<keyword evidence="2" id="KW-1185">Reference proteome</keyword>
<dbReference type="GO" id="GO:0005811">
    <property type="term" value="C:lipid droplet"/>
    <property type="evidence" value="ECO:0007669"/>
    <property type="project" value="InterPro"/>
</dbReference>
<dbReference type="InterPro" id="IPR008930">
    <property type="entry name" value="Terpenoid_cyclase/PrenylTrfase"/>
</dbReference>
<accession>A0AAW0K5T9</accession>
<dbReference type="SUPFAM" id="SSF48239">
    <property type="entry name" value="Terpenoid cyclases/Protein prenyltransferases"/>
    <property type="match status" value="1"/>
</dbReference>
<proteinExistence type="predicted"/>
<reference evidence="1 2" key="1">
    <citation type="journal article" date="2018" name="Sci. Data">
        <title>The draft genome sequence of cork oak.</title>
        <authorList>
            <person name="Ramos A.M."/>
            <person name="Usie A."/>
            <person name="Barbosa P."/>
            <person name="Barros P.M."/>
            <person name="Capote T."/>
            <person name="Chaves I."/>
            <person name="Simoes F."/>
            <person name="Abreu I."/>
            <person name="Carrasquinho I."/>
            <person name="Faro C."/>
            <person name="Guimaraes J.B."/>
            <person name="Mendonca D."/>
            <person name="Nobrega F."/>
            <person name="Rodrigues L."/>
            <person name="Saibo N.J.M."/>
            <person name="Varela M.C."/>
            <person name="Egas C."/>
            <person name="Matos J."/>
            <person name="Miguel C.M."/>
            <person name="Oliveira M.M."/>
            <person name="Ricardo C.P."/>
            <person name="Goncalves S."/>
        </authorList>
    </citation>
    <scope>NUCLEOTIDE SEQUENCE [LARGE SCALE GENOMIC DNA]</scope>
    <source>
        <strain evidence="2">cv. HL8</strain>
    </source>
</reference>
<dbReference type="AlphaFoldDB" id="A0AAW0K5T9"/>
<gene>
    <name evidence="1" type="primary">CASBPX1_2</name>
    <name evidence="1" type="ORF">CFP56_024741</name>
</gene>
<dbReference type="GO" id="GO:0031559">
    <property type="term" value="F:oxidosqualene cyclase activity"/>
    <property type="evidence" value="ECO:0007669"/>
    <property type="project" value="UniProtKB-ARBA"/>
</dbReference>
<dbReference type="PANTHER" id="PTHR11764:SF85">
    <property type="entry name" value="TERPENE CYCLASE_MUTASE FAMILY MEMBER"/>
    <property type="match status" value="1"/>
</dbReference>
<protein>
    <submittedName>
        <fullName evidence="1">Cycloartenol synthase</fullName>
    </submittedName>
</protein>
<dbReference type="Gene3D" id="1.50.10.20">
    <property type="match status" value="1"/>
</dbReference>
<organism evidence="1 2">
    <name type="scientific">Quercus suber</name>
    <name type="common">Cork oak</name>
    <dbReference type="NCBI Taxonomy" id="58331"/>
    <lineage>
        <taxon>Eukaryota</taxon>
        <taxon>Viridiplantae</taxon>
        <taxon>Streptophyta</taxon>
        <taxon>Embryophyta</taxon>
        <taxon>Tracheophyta</taxon>
        <taxon>Spermatophyta</taxon>
        <taxon>Magnoliopsida</taxon>
        <taxon>eudicotyledons</taxon>
        <taxon>Gunneridae</taxon>
        <taxon>Pentapetalae</taxon>
        <taxon>rosids</taxon>
        <taxon>fabids</taxon>
        <taxon>Fagales</taxon>
        <taxon>Fagaceae</taxon>
        <taxon>Quercus</taxon>
    </lineage>
</organism>
<dbReference type="Proteomes" id="UP000237347">
    <property type="component" value="Unassembled WGS sequence"/>
</dbReference>
<evidence type="ECO:0000313" key="1">
    <source>
        <dbReference type="EMBL" id="KAK7834309.1"/>
    </source>
</evidence>
<evidence type="ECO:0000313" key="2">
    <source>
        <dbReference type="Proteomes" id="UP000237347"/>
    </source>
</evidence>
<dbReference type="InterPro" id="IPR018333">
    <property type="entry name" value="Squalene_cyclase"/>
</dbReference>
<dbReference type="GO" id="GO:0016104">
    <property type="term" value="P:triterpenoid biosynthetic process"/>
    <property type="evidence" value="ECO:0007669"/>
    <property type="project" value="InterPro"/>
</dbReference>
<dbReference type="PANTHER" id="PTHR11764">
    <property type="entry name" value="TERPENE CYCLASE/MUTASE FAMILY MEMBER"/>
    <property type="match status" value="1"/>
</dbReference>
<dbReference type="EMBL" id="PKMF04000388">
    <property type="protein sequence ID" value="KAK7834309.1"/>
    <property type="molecule type" value="Genomic_DNA"/>
</dbReference>